<gene>
    <name evidence="2" type="ORF">J3A84_04840</name>
</gene>
<accession>A0A939HAG2</accession>
<reference evidence="2" key="1">
    <citation type="submission" date="2021-03" db="EMBL/GenBank/DDBJ databases">
        <title>Proteiniclasticum marinus sp. nov., isolated from tidal flat sediment.</title>
        <authorList>
            <person name="Namirimu T."/>
            <person name="Yang J.-A."/>
            <person name="Yang S.-H."/>
            <person name="Kim Y.-J."/>
            <person name="Kwon K.K."/>
        </authorList>
    </citation>
    <scope>NUCLEOTIDE SEQUENCE</scope>
    <source>
        <strain evidence="2">SCR006</strain>
    </source>
</reference>
<keyword evidence="3" id="KW-1185">Reference proteome</keyword>
<dbReference type="AlphaFoldDB" id="A0A939HAG2"/>
<dbReference type="EMBL" id="JAFNJU010000003">
    <property type="protein sequence ID" value="MBO1264367.1"/>
    <property type="molecule type" value="Genomic_DNA"/>
</dbReference>
<evidence type="ECO:0000313" key="3">
    <source>
        <dbReference type="Proteomes" id="UP000664218"/>
    </source>
</evidence>
<sequence length="84" mass="9600">MILAVKGNREIKIDVDEKEKYLDNGYSLFEKSEGKLTSLTPPVKKTKEMISLEKENAELKKRLAAFEKDEAPEEEKQTTRGKGK</sequence>
<evidence type="ECO:0000313" key="2">
    <source>
        <dbReference type="EMBL" id="MBO1264367.1"/>
    </source>
</evidence>
<feature type="compositionally biased region" description="Basic and acidic residues" evidence="1">
    <location>
        <begin position="65"/>
        <end position="78"/>
    </location>
</feature>
<feature type="region of interest" description="Disordered" evidence="1">
    <location>
        <begin position="65"/>
        <end position="84"/>
    </location>
</feature>
<organism evidence="2 3">
    <name type="scientific">Proteiniclasticum aestuarii</name>
    <dbReference type="NCBI Taxonomy" id="2817862"/>
    <lineage>
        <taxon>Bacteria</taxon>
        <taxon>Bacillati</taxon>
        <taxon>Bacillota</taxon>
        <taxon>Clostridia</taxon>
        <taxon>Eubacteriales</taxon>
        <taxon>Clostridiaceae</taxon>
        <taxon>Proteiniclasticum</taxon>
    </lineage>
</organism>
<proteinExistence type="predicted"/>
<dbReference type="Proteomes" id="UP000664218">
    <property type="component" value="Unassembled WGS sequence"/>
</dbReference>
<protein>
    <submittedName>
        <fullName evidence="2">Uncharacterized protein</fullName>
    </submittedName>
</protein>
<name>A0A939HAG2_9CLOT</name>
<dbReference type="RefSeq" id="WP_207598882.1">
    <property type="nucleotide sequence ID" value="NZ_JAFNJU010000003.1"/>
</dbReference>
<evidence type="ECO:0000256" key="1">
    <source>
        <dbReference type="SAM" id="MobiDB-lite"/>
    </source>
</evidence>
<comment type="caution">
    <text evidence="2">The sequence shown here is derived from an EMBL/GenBank/DDBJ whole genome shotgun (WGS) entry which is preliminary data.</text>
</comment>